<dbReference type="PANTHER" id="PTHR12151:SF25">
    <property type="entry name" value="LINALOOL DEHYDRATASE_ISOMERASE DOMAIN-CONTAINING PROTEIN"/>
    <property type="match status" value="1"/>
</dbReference>
<evidence type="ECO:0000256" key="2">
    <source>
        <dbReference type="PIRSR" id="PIRSR603782-1"/>
    </source>
</evidence>
<dbReference type="Pfam" id="PF02630">
    <property type="entry name" value="SCO1-SenC"/>
    <property type="match status" value="1"/>
</dbReference>
<feature type="disulfide bond" description="Redox-active" evidence="3">
    <location>
        <begin position="81"/>
        <end position="85"/>
    </location>
</feature>
<feature type="binding site" evidence="2">
    <location>
        <position position="170"/>
    </location>
    <ligand>
        <name>Cu cation</name>
        <dbReference type="ChEBI" id="CHEBI:23378"/>
    </ligand>
</feature>
<comment type="similarity">
    <text evidence="1">Belongs to the SCO1/2 family.</text>
</comment>
<comment type="caution">
    <text evidence="4">The sequence shown here is derived from an EMBL/GenBank/DDBJ whole genome shotgun (WGS) entry which is preliminary data.</text>
</comment>
<feature type="binding site" evidence="2">
    <location>
        <position position="85"/>
    </location>
    <ligand>
        <name>Cu cation</name>
        <dbReference type="ChEBI" id="CHEBI:23378"/>
    </ligand>
</feature>
<gene>
    <name evidence="4" type="ORF">GJV76_12215</name>
</gene>
<evidence type="ECO:0000313" key="4">
    <source>
        <dbReference type="EMBL" id="MTG98885.1"/>
    </source>
</evidence>
<feature type="binding site" evidence="2">
    <location>
        <position position="81"/>
    </location>
    <ligand>
        <name>Cu cation</name>
        <dbReference type="ChEBI" id="CHEBI:23378"/>
    </ligand>
</feature>
<accession>A0A6I3LSC6</accession>
<evidence type="ECO:0000313" key="5">
    <source>
        <dbReference type="Proteomes" id="UP000438760"/>
    </source>
</evidence>
<keyword evidence="2" id="KW-0186">Copper</keyword>
<name>A0A6I3LSC6_9FLAO</name>
<proteinExistence type="inferred from homology"/>
<dbReference type="PANTHER" id="PTHR12151">
    <property type="entry name" value="ELECTRON TRANSPORT PROTIN SCO1/SENC FAMILY MEMBER"/>
    <property type="match status" value="1"/>
</dbReference>
<dbReference type="PROSITE" id="PS51257">
    <property type="entry name" value="PROKAR_LIPOPROTEIN"/>
    <property type="match status" value="1"/>
</dbReference>
<keyword evidence="3" id="KW-1015">Disulfide bond</keyword>
<organism evidence="4 5">
    <name type="scientific">Myroides albus</name>
    <dbReference type="NCBI Taxonomy" id="2562892"/>
    <lineage>
        <taxon>Bacteria</taxon>
        <taxon>Pseudomonadati</taxon>
        <taxon>Bacteroidota</taxon>
        <taxon>Flavobacteriia</taxon>
        <taxon>Flavobacteriales</taxon>
        <taxon>Flavobacteriaceae</taxon>
        <taxon>Myroides</taxon>
    </lineage>
</organism>
<keyword evidence="5" id="KW-1185">Reference proteome</keyword>
<dbReference type="AlphaFoldDB" id="A0A6I3LSC6"/>
<evidence type="ECO:0000256" key="1">
    <source>
        <dbReference type="ARBA" id="ARBA00010996"/>
    </source>
</evidence>
<dbReference type="Proteomes" id="UP000438760">
    <property type="component" value="Unassembled WGS sequence"/>
</dbReference>
<dbReference type="InterPro" id="IPR036249">
    <property type="entry name" value="Thioredoxin-like_sf"/>
</dbReference>
<sequence>MEFKKIILFFFSFIVLFSCQKKSVKLPYLGNHKEVVLENGERVQHYFEVPNFQLTNQDSIAITNTSFKDKIYIADFIFLKCPTICPIMNMELKRVYDIYKDNSNVLFASHTIDPENDSIPALKAYSNQLGVEATKWFFLHGEKDYIHQLAEKGYFSQAYENKEVPGGYAHSGGFLLVDKQRHIRGVYDGTNAKDVDRLISEIEILLQEKLD</sequence>
<dbReference type="CDD" id="cd02968">
    <property type="entry name" value="SCO"/>
    <property type="match status" value="1"/>
</dbReference>
<keyword evidence="2" id="KW-0479">Metal-binding</keyword>
<dbReference type="GO" id="GO:0046872">
    <property type="term" value="F:metal ion binding"/>
    <property type="evidence" value="ECO:0007669"/>
    <property type="project" value="UniProtKB-KW"/>
</dbReference>
<evidence type="ECO:0000256" key="3">
    <source>
        <dbReference type="PIRSR" id="PIRSR603782-2"/>
    </source>
</evidence>
<dbReference type="SUPFAM" id="SSF52833">
    <property type="entry name" value="Thioredoxin-like"/>
    <property type="match status" value="1"/>
</dbReference>
<dbReference type="EMBL" id="WMJX01000033">
    <property type="protein sequence ID" value="MTG98885.1"/>
    <property type="molecule type" value="Genomic_DNA"/>
</dbReference>
<dbReference type="Gene3D" id="3.40.30.10">
    <property type="entry name" value="Glutaredoxin"/>
    <property type="match status" value="1"/>
</dbReference>
<reference evidence="4 5" key="1">
    <citation type="submission" date="2019-11" db="EMBL/GenBank/DDBJ databases">
        <title>Genome of Strain BIT-d1.</title>
        <authorList>
            <person name="Yang Y."/>
        </authorList>
    </citation>
    <scope>NUCLEOTIDE SEQUENCE [LARGE SCALE GENOMIC DNA]</scope>
    <source>
        <strain evidence="4 5">BIT-d1</strain>
    </source>
</reference>
<protein>
    <submittedName>
        <fullName evidence="4">SCO family protein</fullName>
    </submittedName>
</protein>
<dbReference type="InterPro" id="IPR003782">
    <property type="entry name" value="SCO1/SenC"/>
</dbReference>